<dbReference type="Proteomes" id="UP001246690">
    <property type="component" value="Chromosome"/>
</dbReference>
<keyword evidence="4" id="KW-0804">Transcription</keyword>
<dbReference type="PANTHER" id="PTHR30537:SF5">
    <property type="entry name" value="HTH-TYPE TRANSCRIPTIONAL ACTIVATOR TTDR-RELATED"/>
    <property type="match status" value="1"/>
</dbReference>
<name>A0ABY9SA82_9ENTR</name>
<dbReference type="CDD" id="cd08475">
    <property type="entry name" value="PBP2_CrgA_like_6"/>
    <property type="match status" value="1"/>
</dbReference>
<dbReference type="RefSeq" id="WP_309877046.1">
    <property type="nucleotide sequence ID" value="NZ_CP133838.1"/>
</dbReference>
<comment type="similarity">
    <text evidence="1">Belongs to the LysR transcriptional regulatory family.</text>
</comment>
<dbReference type="InterPro" id="IPR000847">
    <property type="entry name" value="LysR_HTH_N"/>
</dbReference>
<evidence type="ECO:0000256" key="1">
    <source>
        <dbReference type="ARBA" id="ARBA00009437"/>
    </source>
</evidence>
<evidence type="ECO:0000256" key="4">
    <source>
        <dbReference type="ARBA" id="ARBA00023163"/>
    </source>
</evidence>
<dbReference type="InterPro" id="IPR005119">
    <property type="entry name" value="LysR_subst-bd"/>
</dbReference>
<dbReference type="PRINTS" id="PR00039">
    <property type="entry name" value="HTHLYSR"/>
</dbReference>
<gene>
    <name evidence="6" type="ORF">RHD99_00025</name>
</gene>
<protein>
    <submittedName>
        <fullName evidence="6">LysR substrate-binding domain-containing protein</fullName>
    </submittedName>
</protein>
<reference evidence="6 7" key="1">
    <citation type="submission" date="2023-09" db="EMBL/GenBank/DDBJ databases">
        <title>Buttiauxella selenatireducens sp. nov., isolated from the rhizosphere of Cardamine hupingshanesis.</title>
        <authorList>
            <person name="Zhang S."/>
            <person name="Xu Z."/>
            <person name="Wang H."/>
            <person name="Guo Y."/>
        </authorList>
    </citation>
    <scope>NUCLEOTIDE SEQUENCE [LARGE SCALE GENOMIC DNA]</scope>
    <source>
        <strain evidence="6 7">R73</strain>
    </source>
</reference>
<keyword evidence="7" id="KW-1185">Reference proteome</keyword>
<dbReference type="PROSITE" id="PS50931">
    <property type="entry name" value="HTH_LYSR"/>
    <property type="match status" value="1"/>
</dbReference>
<dbReference type="InterPro" id="IPR036388">
    <property type="entry name" value="WH-like_DNA-bd_sf"/>
</dbReference>
<feature type="domain" description="HTH lysR-type" evidence="5">
    <location>
        <begin position="1"/>
        <end position="60"/>
    </location>
</feature>
<dbReference type="Gene3D" id="3.40.190.290">
    <property type="match status" value="1"/>
</dbReference>
<evidence type="ECO:0000259" key="5">
    <source>
        <dbReference type="PROSITE" id="PS50931"/>
    </source>
</evidence>
<keyword evidence="2" id="KW-0805">Transcription regulation</keyword>
<evidence type="ECO:0000313" key="7">
    <source>
        <dbReference type="Proteomes" id="UP001246690"/>
    </source>
</evidence>
<keyword evidence="3" id="KW-0238">DNA-binding</keyword>
<dbReference type="EMBL" id="CP133838">
    <property type="protein sequence ID" value="WMY74418.1"/>
    <property type="molecule type" value="Genomic_DNA"/>
</dbReference>
<organism evidence="6 7">
    <name type="scientific">Buttiauxella selenatireducens</name>
    <dbReference type="NCBI Taxonomy" id="3073902"/>
    <lineage>
        <taxon>Bacteria</taxon>
        <taxon>Pseudomonadati</taxon>
        <taxon>Pseudomonadota</taxon>
        <taxon>Gammaproteobacteria</taxon>
        <taxon>Enterobacterales</taxon>
        <taxon>Enterobacteriaceae</taxon>
        <taxon>Buttiauxella</taxon>
    </lineage>
</organism>
<dbReference type="SUPFAM" id="SSF46785">
    <property type="entry name" value="Winged helix' DNA-binding domain"/>
    <property type="match status" value="1"/>
</dbReference>
<dbReference type="Pfam" id="PF03466">
    <property type="entry name" value="LysR_substrate"/>
    <property type="match status" value="1"/>
</dbReference>
<dbReference type="Pfam" id="PF00126">
    <property type="entry name" value="HTH_1"/>
    <property type="match status" value="1"/>
</dbReference>
<dbReference type="InterPro" id="IPR036390">
    <property type="entry name" value="WH_DNA-bd_sf"/>
</dbReference>
<evidence type="ECO:0000256" key="3">
    <source>
        <dbReference type="ARBA" id="ARBA00023125"/>
    </source>
</evidence>
<proteinExistence type="inferred from homology"/>
<dbReference type="InterPro" id="IPR058163">
    <property type="entry name" value="LysR-type_TF_proteobact-type"/>
</dbReference>
<dbReference type="SUPFAM" id="SSF53850">
    <property type="entry name" value="Periplasmic binding protein-like II"/>
    <property type="match status" value="1"/>
</dbReference>
<dbReference type="Gene3D" id="1.10.10.10">
    <property type="entry name" value="Winged helix-like DNA-binding domain superfamily/Winged helix DNA-binding domain"/>
    <property type="match status" value="1"/>
</dbReference>
<evidence type="ECO:0000313" key="6">
    <source>
        <dbReference type="EMBL" id="WMY74418.1"/>
    </source>
</evidence>
<accession>A0ABY9SA82</accession>
<dbReference type="PANTHER" id="PTHR30537">
    <property type="entry name" value="HTH-TYPE TRANSCRIPTIONAL REGULATOR"/>
    <property type="match status" value="1"/>
</dbReference>
<sequence>MSEQLKGISVFVTAVEAGSFSLAATRLHLSRSAVGKTISQLEQRLGVRLFHRTTRSLALTDDGTLFYEHCLRALEEIDTAKTLLDSGKKSVSGRLRISMPVLYGRMCIAPLLTEFASQNPDLAMELLFSDRVSDLVEDRLDLVIRNGKLPDSSGLVARRIGSHRMIICASPSYLMQRGKPQTIEDLSQHEVINYINAGVPHRWIIPEDNGQKREFVPKSRLLMDELQAIADTALSGFGIALLPDWLIEDELQTGKLVRVLCDYRENVYESHALWLQTPHLPLKTRLVIDMLVSRLPAHQISLT</sequence>
<evidence type="ECO:0000256" key="2">
    <source>
        <dbReference type="ARBA" id="ARBA00023015"/>
    </source>
</evidence>